<evidence type="ECO:0000313" key="1">
    <source>
        <dbReference type="EMBL" id="CAH3045434.1"/>
    </source>
</evidence>
<comment type="caution">
    <text evidence="1">The sequence shown here is derived from an EMBL/GenBank/DDBJ whole genome shotgun (WGS) entry which is preliminary data.</text>
</comment>
<protein>
    <submittedName>
        <fullName evidence="1">Uncharacterized protein</fullName>
    </submittedName>
</protein>
<evidence type="ECO:0000313" key="2">
    <source>
        <dbReference type="Proteomes" id="UP001159405"/>
    </source>
</evidence>
<dbReference type="Proteomes" id="UP001159405">
    <property type="component" value="Unassembled WGS sequence"/>
</dbReference>
<organism evidence="1 2">
    <name type="scientific">Porites lobata</name>
    <dbReference type="NCBI Taxonomy" id="104759"/>
    <lineage>
        <taxon>Eukaryota</taxon>
        <taxon>Metazoa</taxon>
        <taxon>Cnidaria</taxon>
        <taxon>Anthozoa</taxon>
        <taxon>Hexacorallia</taxon>
        <taxon>Scleractinia</taxon>
        <taxon>Fungiina</taxon>
        <taxon>Poritidae</taxon>
        <taxon>Porites</taxon>
    </lineage>
</organism>
<gene>
    <name evidence="1" type="ORF">PLOB_00006404</name>
</gene>
<reference evidence="1 2" key="1">
    <citation type="submission" date="2022-05" db="EMBL/GenBank/DDBJ databases">
        <authorList>
            <consortium name="Genoscope - CEA"/>
            <person name="William W."/>
        </authorList>
    </citation>
    <scope>NUCLEOTIDE SEQUENCE [LARGE SCALE GENOMIC DNA]</scope>
</reference>
<proteinExistence type="predicted"/>
<sequence length="172" mass="18950">MDGKAFAWKSVTDSASTAELGRPFQRGIRSGKKENFISIGASKDMSELMRIFRAIASISYGDTVLTHRESKISVGSIVFYQSSLYLHIYSQTKSSVTPKILSQHKATRGSCLLDLFLRPVVGLLGLLTVGERGEVKNRESPESTTKVGCCQGSYPKLVETYRNQVVYSTVSQ</sequence>
<accession>A0ABN8NCU6</accession>
<keyword evidence="2" id="KW-1185">Reference proteome</keyword>
<name>A0ABN8NCU6_9CNID</name>
<dbReference type="EMBL" id="CALNXK010000013">
    <property type="protein sequence ID" value="CAH3045434.1"/>
    <property type="molecule type" value="Genomic_DNA"/>
</dbReference>